<dbReference type="InterPro" id="IPR051447">
    <property type="entry name" value="Lipoprotein-release_system"/>
</dbReference>
<evidence type="ECO:0000313" key="11">
    <source>
        <dbReference type="EMBL" id="OQX90838.1"/>
    </source>
</evidence>
<dbReference type="GO" id="GO:0098797">
    <property type="term" value="C:plasma membrane protein complex"/>
    <property type="evidence" value="ECO:0007669"/>
    <property type="project" value="TreeGrafter"/>
</dbReference>
<keyword evidence="4" id="KW-1003">Cell membrane</keyword>
<organism evidence="11 12">
    <name type="scientific">Candidatus Coatesbacteria bacterium 4484_99</name>
    <dbReference type="NCBI Taxonomy" id="1970774"/>
    <lineage>
        <taxon>Bacteria</taxon>
        <taxon>Candidatus Coatesiibacteriota</taxon>
    </lineage>
</organism>
<evidence type="ECO:0000259" key="9">
    <source>
        <dbReference type="Pfam" id="PF02687"/>
    </source>
</evidence>
<dbReference type="Pfam" id="PF02687">
    <property type="entry name" value="FtsX"/>
    <property type="match status" value="1"/>
</dbReference>
<evidence type="ECO:0000256" key="3">
    <source>
        <dbReference type="ARBA" id="ARBA00022448"/>
    </source>
</evidence>
<evidence type="ECO:0000256" key="6">
    <source>
        <dbReference type="ARBA" id="ARBA00022989"/>
    </source>
</evidence>
<feature type="transmembrane region" description="Helical" evidence="8">
    <location>
        <begin position="278"/>
        <end position="305"/>
    </location>
</feature>
<feature type="transmembrane region" description="Helical" evidence="8">
    <location>
        <begin position="20"/>
        <end position="46"/>
    </location>
</feature>
<keyword evidence="3" id="KW-0813">Transport</keyword>
<sequence>MGFEFFIALRYLIARRKQAFLTLITVISVLGVIVGVAVLIVVMSVMNGFEVDIRDKILGNRAHIIINHIEKKGIKDHEDIIEKVEKIDGVLGASPYVLTEAIASSRYDTIGVVVRGVKPDEEKKVSKIAHNIKKGVFDFDVPKESDDEELAGGIVVGVLLADRLGVSLNDTITLTLPRQVWSPFHPVPAVERNFRVVGIFYTGLFEYDSNLVYVDREQLQDAIAQRGVVNGIEVKVEDIFAVDGIAQRMKERLGFPYLIQTWKETNRSLFYALRLEKVTMFIILLLIIFVAALNIISSLIMSVIEKTRDIGILRSLGATRGAIRRIFIYEGSIVGVVGTVLGVGLGLLVAILLRDYVQIGLPKDVYYIDHLPVVISIRDIILVGVSAVAISILSTIYPAFRASRLDPVEAIRYE</sequence>
<dbReference type="InterPro" id="IPR003838">
    <property type="entry name" value="ABC3_permease_C"/>
</dbReference>
<evidence type="ECO:0008006" key="13">
    <source>
        <dbReference type="Google" id="ProtNLM"/>
    </source>
</evidence>
<comment type="caution">
    <text evidence="11">The sequence shown here is derived from an EMBL/GenBank/DDBJ whole genome shotgun (WGS) entry which is preliminary data.</text>
</comment>
<keyword evidence="7 8" id="KW-0472">Membrane</keyword>
<dbReference type="InterPro" id="IPR025857">
    <property type="entry name" value="MacB_PCD"/>
</dbReference>
<dbReference type="AlphaFoldDB" id="A0A1W9S1W5"/>
<feature type="transmembrane region" description="Helical" evidence="8">
    <location>
        <begin position="326"/>
        <end position="353"/>
    </location>
</feature>
<comment type="similarity">
    <text evidence="2">Belongs to the ABC-4 integral membrane protein family. LolC/E subfamily.</text>
</comment>
<evidence type="ECO:0000259" key="10">
    <source>
        <dbReference type="Pfam" id="PF12704"/>
    </source>
</evidence>
<accession>A0A1W9S1W5</accession>
<keyword evidence="5 8" id="KW-0812">Transmembrane</keyword>
<feature type="transmembrane region" description="Helical" evidence="8">
    <location>
        <begin position="373"/>
        <end position="397"/>
    </location>
</feature>
<comment type="subcellular location">
    <subcellularLocation>
        <location evidence="1">Cell membrane</location>
        <topology evidence="1">Multi-pass membrane protein</topology>
    </subcellularLocation>
</comment>
<evidence type="ECO:0000256" key="5">
    <source>
        <dbReference type="ARBA" id="ARBA00022692"/>
    </source>
</evidence>
<dbReference type="PANTHER" id="PTHR30489:SF0">
    <property type="entry name" value="LIPOPROTEIN-RELEASING SYSTEM TRANSMEMBRANE PROTEIN LOLE"/>
    <property type="match status" value="1"/>
</dbReference>
<evidence type="ECO:0000256" key="1">
    <source>
        <dbReference type="ARBA" id="ARBA00004651"/>
    </source>
</evidence>
<evidence type="ECO:0000256" key="8">
    <source>
        <dbReference type="SAM" id="Phobius"/>
    </source>
</evidence>
<dbReference type="Pfam" id="PF12704">
    <property type="entry name" value="MacB_PCD"/>
    <property type="match status" value="1"/>
</dbReference>
<evidence type="ECO:0000313" key="12">
    <source>
        <dbReference type="Proteomes" id="UP000192611"/>
    </source>
</evidence>
<dbReference type="EMBL" id="NATQ01000025">
    <property type="protein sequence ID" value="OQX90838.1"/>
    <property type="molecule type" value="Genomic_DNA"/>
</dbReference>
<dbReference type="GO" id="GO:0044874">
    <property type="term" value="P:lipoprotein localization to outer membrane"/>
    <property type="evidence" value="ECO:0007669"/>
    <property type="project" value="TreeGrafter"/>
</dbReference>
<keyword evidence="6 8" id="KW-1133">Transmembrane helix</keyword>
<name>A0A1W9S1W5_9BACT</name>
<reference evidence="12" key="1">
    <citation type="submission" date="2017-03" db="EMBL/GenBank/DDBJ databases">
        <title>Novel pathways for hydrocarbon cycling and metabolic interdependencies in hydrothermal sediment communities.</title>
        <authorList>
            <person name="Dombrowski N."/>
            <person name="Seitz K."/>
            <person name="Teske A."/>
            <person name="Baker B."/>
        </authorList>
    </citation>
    <scope>NUCLEOTIDE SEQUENCE [LARGE SCALE GENOMIC DNA]</scope>
</reference>
<evidence type="ECO:0000256" key="2">
    <source>
        <dbReference type="ARBA" id="ARBA00005236"/>
    </source>
</evidence>
<dbReference type="NCBIfam" id="TIGR02212">
    <property type="entry name" value="lolCE"/>
    <property type="match status" value="1"/>
</dbReference>
<feature type="domain" description="ABC3 transporter permease C-terminal" evidence="9">
    <location>
        <begin position="281"/>
        <end position="407"/>
    </location>
</feature>
<dbReference type="PANTHER" id="PTHR30489">
    <property type="entry name" value="LIPOPROTEIN-RELEASING SYSTEM TRANSMEMBRANE PROTEIN LOLE"/>
    <property type="match status" value="1"/>
</dbReference>
<gene>
    <name evidence="11" type="ORF">B6D57_01915</name>
</gene>
<protein>
    <recommendedName>
        <fullName evidence="13">ABC transporter permease</fullName>
    </recommendedName>
</protein>
<evidence type="ECO:0000256" key="7">
    <source>
        <dbReference type="ARBA" id="ARBA00023136"/>
    </source>
</evidence>
<dbReference type="GO" id="GO:0042953">
    <property type="term" value="P:lipoprotein transport"/>
    <property type="evidence" value="ECO:0007669"/>
    <property type="project" value="InterPro"/>
</dbReference>
<proteinExistence type="inferred from homology"/>
<evidence type="ECO:0000256" key="4">
    <source>
        <dbReference type="ARBA" id="ARBA00022475"/>
    </source>
</evidence>
<feature type="domain" description="MacB-like periplasmic core" evidence="10">
    <location>
        <begin position="25"/>
        <end position="251"/>
    </location>
</feature>
<dbReference type="InterPro" id="IPR011925">
    <property type="entry name" value="LolCE_TM"/>
</dbReference>
<dbReference type="Proteomes" id="UP000192611">
    <property type="component" value="Unassembled WGS sequence"/>
</dbReference>